<gene>
    <name evidence="2" type="ORF">A3Q56_04882</name>
</gene>
<name>A0A177AZJ5_9BILA</name>
<sequence length="208" mass="24705">MAHNSKFLSFKEDMKKIINMAKYNRKMYMDNYEESVGPIVKPQHFEMKRFISEKIKMFDSIDYIKKVISIDDHSWIVEASTILLNNFVIFLAVYMKIDMIKRREDNKQEQAFSAIANIIEFVDRFVFIEDEEGSEIDMTNDDEYGQFLVQCDNFQRLVDRIFKDIEDHIAFKKNNIRVIPSRCTLPNFQGNTTILDQLRCSMPTFSEM</sequence>
<keyword evidence="3" id="KW-1185">Reference proteome</keyword>
<organism evidence="2 3">
    <name type="scientific">Intoshia linei</name>
    <dbReference type="NCBI Taxonomy" id="1819745"/>
    <lineage>
        <taxon>Eukaryota</taxon>
        <taxon>Metazoa</taxon>
        <taxon>Spiralia</taxon>
        <taxon>Lophotrochozoa</taxon>
        <taxon>Mesozoa</taxon>
        <taxon>Orthonectida</taxon>
        <taxon>Rhopaluridae</taxon>
        <taxon>Intoshia</taxon>
    </lineage>
</organism>
<dbReference type="Proteomes" id="UP000078046">
    <property type="component" value="Unassembled WGS sequence"/>
</dbReference>
<dbReference type="EMBL" id="LWCA01000700">
    <property type="protein sequence ID" value="OAF67290.1"/>
    <property type="molecule type" value="Genomic_DNA"/>
</dbReference>
<evidence type="ECO:0000313" key="2">
    <source>
        <dbReference type="EMBL" id="OAF67290.1"/>
    </source>
</evidence>
<dbReference type="AlphaFoldDB" id="A0A177AZJ5"/>
<protein>
    <submittedName>
        <fullName evidence="2">Uncharacterized protein</fullName>
    </submittedName>
</protein>
<comment type="caution">
    <text evidence="2">The sequence shown here is derived from an EMBL/GenBank/DDBJ whole genome shotgun (WGS) entry which is preliminary data.</text>
</comment>
<evidence type="ECO:0000256" key="1">
    <source>
        <dbReference type="SAM" id="Phobius"/>
    </source>
</evidence>
<evidence type="ECO:0000313" key="3">
    <source>
        <dbReference type="Proteomes" id="UP000078046"/>
    </source>
</evidence>
<reference evidence="2 3" key="1">
    <citation type="submission" date="2016-04" db="EMBL/GenBank/DDBJ databases">
        <title>The genome of Intoshia linei affirms orthonectids as highly simplified spiralians.</title>
        <authorList>
            <person name="Mikhailov K.V."/>
            <person name="Slusarev G.S."/>
            <person name="Nikitin M.A."/>
            <person name="Logacheva M.D."/>
            <person name="Penin A."/>
            <person name="Aleoshin V."/>
            <person name="Panchin Y.V."/>
        </authorList>
    </citation>
    <scope>NUCLEOTIDE SEQUENCE [LARGE SCALE GENOMIC DNA]</scope>
    <source>
        <strain evidence="2">Intl2013</strain>
        <tissue evidence="2">Whole animal</tissue>
    </source>
</reference>
<keyword evidence="1" id="KW-0472">Membrane</keyword>
<proteinExistence type="predicted"/>
<accession>A0A177AZJ5</accession>
<feature type="transmembrane region" description="Helical" evidence="1">
    <location>
        <begin position="75"/>
        <end position="94"/>
    </location>
</feature>
<keyword evidence="1" id="KW-1133">Transmembrane helix</keyword>
<feature type="non-terminal residue" evidence="2">
    <location>
        <position position="208"/>
    </location>
</feature>
<keyword evidence="1" id="KW-0812">Transmembrane</keyword>